<dbReference type="Pfam" id="PF01371">
    <property type="entry name" value="Trp_repressor"/>
    <property type="match status" value="1"/>
</dbReference>
<dbReference type="AlphaFoldDB" id="A0A1G1ZI61"/>
<dbReference type="GO" id="GO:0003700">
    <property type="term" value="F:DNA-binding transcription factor activity"/>
    <property type="evidence" value="ECO:0007669"/>
    <property type="project" value="InterPro"/>
</dbReference>
<proteinExistence type="predicted"/>
<gene>
    <name evidence="1" type="ORF">A3E64_02480</name>
</gene>
<accession>A0A1G1ZI61</accession>
<dbReference type="Gene3D" id="1.10.1270.10">
    <property type="entry name" value="TrpR-like"/>
    <property type="match status" value="1"/>
</dbReference>
<dbReference type="SUPFAM" id="SSF48295">
    <property type="entry name" value="TrpR-like"/>
    <property type="match status" value="1"/>
</dbReference>
<dbReference type="GO" id="GO:0043565">
    <property type="term" value="F:sequence-specific DNA binding"/>
    <property type="evidence" value="ECO:0007669"/>
    <property type="project" value="InterPro"/>
</dbReference>
<evidence type="ECO:0000313" key="1">
    <source>
        <dbReference type="EMBL" id="OGY63517.1"/>
    </source>
</evidence>
<reference evidence="1 2" key="1">
    <citation type="journal article" date="2016" name="Nat. Commun.">
        <title>Thousands of microbial genomes shed light on interconnected biogeochemical processes in an aquifer system.</title>
        <authorList>
            <person name="Anantharaman K."/>
            <person name="Brown C.T."/>
            <person name="Hug L.A."/>
            <person name="Sharon I."/>
            <person name="Castelle C.J."/>
            <person name="Probst A.J."/>
            <person name="Thomas B.C."/>
            <person name="Singh A."/>
            <person name="Wilkins M.J."/>
            <person name="Karaoz U."/>
            <person name="Brodie E.L."/>
            <person name="Williams K.H."/>
            <person name="Hubbard S.S."/>
            <person name="Banfield J.F."/>
        </authorList>
    </citation>
    <scope>NUCLEOTIDE SEQUENCE [LARGE SCALE GENOMIC DNA]</scope>
</reference>
<dbReference type="EMBL" id="MHJH01000038">
    <property type="protein sequence ID" value="OGY63517.1"/>
    <property type="molecule type" value="Genomic_DNA"/>
</dbReference>
<comment type="caution">
    <text evidence="1">The sequence shown here is derived from an EMBL/GenBank/DDBJ whole genome shotgun (WGS) entry which is preliminary data.</text>
</comment>
<organism evidence="1 2">
    <name type="scientific">Candidatus Harrisonbacteria bacterium RIFCSPHIGHO2_12_FULL_48_16</name>
    <dbReference type="NCBI Taxonomy" id="1798405"/>
    <lineage>
        <taxon>Bacteria</taxon>
        <taxon>Candidatus Harrisoniibacteriota</taxon>
    </lineage>
</organism>
<evidence type="ECO:0008006" key="3">
    <source>
        <dbReference type="Google" id="ProtNLM"/>
    </source>
</evidence>
<name>A0A1G1ZI61_9BACT</name>
<dbReference type="Proteomes" id="UP000177174">
    <property type="component" value="Unassembled WGS sequence"/>
</dbReference>
<dbReference type="InterPro" id="IPR038116">
    <property type="entry name" value="TrpR-like_sf"/>
</dbReference>
<protein>
    <recommendedName>
        <fullName evidence="3">HTH luxR-type domain-containing protein</fullName>
    </recommendedName>
</protein>
<dbReference type="InterPro" id="IPR000831">
    <property type="entry name" value="Trp_repress"/>
</dbReference>
<sequence length="161" mass="18520">MKNEKQNRELMGRSANKWSEQLWGKLLDGILKLNNGREAKRIFEKLVSEDEKKMIIKRLAAITLIRAGKSYREIGKILWLSPNTVSTIKKNIFGNHAHYKSYLAFYGGPTRWSHINSKSEKSLNIDLAEIISLAGKIFEPFLIKGLGVMGDRPWKVVHKRK</sequence>
<evidence type="ECO:0000313" key="2">
    <source>
        <dbReference type="Proteomes" id="UP000177174"/>
    </source>
</evidence>
<dbReference type="STRING" id="1798405.A3E64_02480"/>
<dbReference type="InterPro" id="IPR010921">
    <property type="entry name" value="Trp_repressor/repl_initiator"/>
</dbReference>